<evidence type="ECO:0000313" key="2">
    <source>
        <dbReference type="EMBL" id="KAK9028359.1"/>
    </source>
</evidence>
<keyword evidence="1" id="KW-1133">Transmembrane helix</keyword>
<proteinExistence type="predicted"/>
<dbReference type="Proteomes" id="UP001396334">
    <property type="component" value="Unassembled WGS sequence"/>
</dbReference>
<keyword evidence="1" id="KW-0812">Transmembrane</keyword>
<gene>
    <name evidence="2" type="ORF">V6N11_068166</name>
</gene>
<keyword evidence="1" id="KW-0472">Membrane</keyword>
<feature type="transmembrane region" description="Helical" evidence="1">
    <location>
        <begin position="6"/>
        <end position="30"/>
    </location>
</feature>
<organism evidence="2 3">
    <name type="scientific">Hibiscus sabdariffa</name>
    <name type="common">roselle</name>
    <dbReference type="NCBI Taxonomy" id="183260"/>
    <lineage>
        <taxon>Eukaryota</taxon>
        <taxon>Viridiplantae</taxon>
        <taxon>Streptophyta</taxon>
        <taxon>Embryophyta</taxon>
        <taxon>Tracheophyta</taxon>
        <taxon>Spermatophyta</taxon>
        <taxon>Magnoliopsida</taxon>
        <taxon>eudicotyledons</taxon>
        <taxon>Gunneridae</taxon>
        <taxon>Pentapetalae</taxon>
        <taxon>rosids</taxon>
        <taxon>malvids</taxon>
        <taxon>Malvales</taxon>
        <taxon>Malvaceae</taxon>
        <taxon>Malvoideae</taxon>
        <taxon>Hibiscus</taxon>
    </lineage>
</organism>
<accession>A0ABR2STS6</accession>
<comment type="caution">
    <text evidence="2">The sequence shown here is derived from an EMBL/GenBank/DDBJ whole genome shotgun (WGS) entry which is preliminary data.</text>
</comment>
<protein>
    <submittedName>
        <fullName evidence="2">Uncharacterized protein</fullName>
    </submittedName>
</protein>
<keyword evidence="3" id="KW-1185">Reference proteome</keyword>
<reference evidence="2 3" key="1">
    <citation type="journal article" date="2024" name="G3 (Bethesda)">
        <title>Genome assembly of Hibiscus sabdariffa L. provides insights into metabolisms of medicinal natural products.</title>
        <authorList>
            <person name="Kim T."/>
        </authorList>
    </citation>
    <scope>NUCLEOTIDE SEQUENCE [LARGE SCALE GENOMIC DNA]</scope>
    <source>
        <strain evidence="2">TK-2024</strain>
        <tissue evidence="2">Old leaves</tissue>
    </source>
</reference>
<evidence type="ECO:0000313" key="3">
    <source>
        <dbReference type="Proteomes" id="UP001396334"/>
    </source>
</evidence>
<evidence type="ECO:0000256" key="1">
    <source>
        <dbReference type="SAM" id="Phobius"/>
    </source>
</evidence>
<sequence length="107" mass="12257">MDLYGIMFVEVFDGTYATTVILIFGVIVGLTKMSHIRPWNCEPTLVASMITPLGDWDLPRMEGIILDNLIRKVATTCPPQDTLGNDRPRWCWEETRVFSTRSAYTTW</sequence>
<dbReference type="EMBL" id="JBBPBN010000012">
    <property type="protein sequence ID" value="KAK9028359.1"/>
    <property type="molecule type" value="Genomic_DNA"/>
</dbReference>
<name>A0ABR2STS6_9ROSI</name>